<name>A0A6N2RAE1_9BACT</name>
<sequence length="574" mass="65036">MFKLAACFWTALALTLPSRAEDTCHSDVESWSTLRCPVQYFAVESQNSRYWTTLFPDNPPFAYACLYLPSFDREFGFYLDGNELCWARAIGPCSMQMLSQFPVADFRSSGMKQAAVLLTCLHFPVLGNLLEGWDCVADTVTEEDPFAGRKRNMVLNFLQFREYRELSAAWVEAVVNPVLYSRLFVKRGRTALNPAVAAELRKTWDEAVTRRTFPMDLYRQYVTGCDGNYCYFRGESGAMAEDLCRGEGRMRPAMRFLAWGLADMAMMDDLTPAGEQWVMKQCAAVRKYAAEAGDEPPPMVSSEWVEGFSKRVWKRMEQEEAAREREKSMRGEFAAAEEEPEEKAPSPYSGEKYVRGFRERFLKPLGTNPLWKDLFPAGTEGKPAVCCLLPGRGICGFYLDGPLMGRAESQSHHPWEVYDSWFFHRVPERVLFPYEGIPDAEGDCEARVKREWLIVGREIGGMMEGLLTGIARGELVSGKGRTAHHVDDTGFCIVRGADGTERIMSAADADLGTVVELMDLLYAMDLLFTCDEDYLKGIVEKRAVLQGRTPEEGAREYRRESGLWSSRGGRAWWF</sequence>
<protein>
    <submittedName>
        <fullName evidence="3">Uncharacterized protein</fullName>
    </submittedName>
</protein>
<evidence type="ECO:0000313" key="3">
    <source>
        <dbReference type="EMBL" id="VYS77704.1"/>
    </source>
</evidence>
<dbReference type="EMBL" id="CACRSS010000001">
    <property type="protein sequence ID" value="VYS77704.1"/>
    <property type="molecule type" value="Genomic_DNA"/>
</dbReference>
<keyword evidence="2" id="KW-0732">Signal</keyword>
<gene>
    <name evidence="3" type="ORF">AMLFYP55_00311</name>
</gene>
<proteinExistence type="predicted"/>
<dbReference type="AlphaFoldDB" id="A0A6N2RAE1"/>
<accession>A0A6N2RAE1</accession>
<feature type="region of interest" description="Disordered" evidence="1">
    <location>
        <begin position="323"/>
        <end position="348"/>
    </location>
</feature>
<feature type="chain" id="PRO_5026670585" evidence="2">
    <location>
        <begin position="21"/>
        <end position="574"/>
    </location>
</feature>
<organism evidence="3">
    <name type="scientific">Akkermansia muciniphila</name>
    <dbReference type="NCBI Taxonomy" id="239935"/>
    <lineage>
        <taxon>Bacteria</taxon>
        <taxon>Pseudomonadati</taxon>
        <taxon>Verrucomicrobiota</taxon>
        <taxon>Verrucomicrobiia</taxon>
        <taxon>Verrucomicrobiales</taxon>
        <taxon>Akkermansiaceae</taxon>
        <taxon>Akkermansia</taxon>
    </lineage>
</organism>
<evidence type="ECO:0000256" key="1">
    <source>
        <dbReference type="SAM" id="MobiDB-lite"/>
    </source>
</evidence>
<feature type="signal peptide" evidence="2">
    <location>
        <begin position="1"/>
        <end position="20"/>
    </location>
</feature>
<evidence type="ECO:0000256" key="2">
    <source>
        <dbReference type="SAM" id="SignalP"/>
    </source>
</evidence>
<reference evidence="3" key="1">
    <citation type="submission" date="2019-11" db="EMBL/GenBank/DDBJ databases">
        <authorList>
            <person name="Feng L."/>
        </authorList>
    </citation>
    <scope>NUCLEOTIDE SEQUENCE</scope>
    <source>
        <strain evidence="3">AMuciniphilaLFYP55</strain>
    </source>
</reference>